<reference evidence="6" key="1">
    <citation type="submission" date="2022-02" db="EMBL/GenBank/DDBJ databases">
        <authorList>
            <person name="Giguere J D."/>
        </authorList>
    </citation>
    <scope>NUCLEOTIDE SEQUENCE</scope>
    <source>
        <strain evidence="6">CCAP 1055/1</strain>
    </source>
</reference>
<dbReference type="GO" id="GO:0046872">
    <property type="term" value="F:metal ion binding"/>
    <property type="evidence" value="ECO:0007669"/>
    <property type="project" value="UniProtKB-UniRule"/>
</dbReference>
<dbReference type="GO" id="GO:0006891">
    <property type="term" value="P:intra-Golgi vesicle-mediated transport"/>
    <property type="evidence" value="ECO:0007669"/>
    <property type="project" value="TreeGrafter"/>
</dbReference>
<dbReference type="SUPFAM" id="SSF52540">
    <property type="entry name" value="P-loop containing nucleoside triphosphate hydrolases"/>
    <property type="match status" value="1"/>
</dbReference>
<dbReference type="InterPro" id="IPR039812">
    <property type="entry name" value="Vesicle-fus_ATPase"/>
</dbReference>
<comment type="function">
    <text evidence="4">Required for vesicle-mediated transport. Catalyzes the fusion of transport vesicles within the Golgi cisternae. Is also required for transport from the endoplasmic reticulum to the Golgi stack. Seems to function as a fusion protein required for the delivery of cargo proteins to all compartments of the Golgi stack independent of vesicle origin.</text>
</comment>
<dbReference type="SMART" id="SM00382">
    <property type="entry name" value="AAA"/>
    <property type="match status" value="1"/>
</dbReference>
<dbReference type="Gene3D" id="3.40.50.300">
    <property type="entry name" value="P-loop containing nucleotide triphosphate hydrolases"/>
    <property type="match status" value="1"/>
</dbReference>
<proteinExistence type="inferred from homology"/>
<dbReference type="InterPro" id="IPR027417">
    <property type="entry name" value="P-loop_NTPase"/>
</dbReference>
<dbReference type="AlphaFoldDB" id="A0A8J9TMG8"/>
<keyword evidence="4" id="KW-0460">Magnesium</keyword>
<dbReference type="GO" id="GO:0016887">
    <property type="term" value="F:ATP hydrolysis activity"/>
    <property type="evidence" value="ECO:0007669"/>
    <property type="project" value="InterPro"/>
</dbReference>
<dbReference type="Gene3D" id="1.10.8.60">
    <property type="match status" value="1"/>
</dbReference>
<dbReference type="PANTHER" id="PTHR23078">
    <property type="entry name" value="VESICULAR-FUSION PROTEIN NSF"/>
    <property type="match status" value="1"/>
</dbReference>
<evidence type="ECO:0000256" key="2">
    <source>
        <dbReference type="ARBA" id="ARBA00022741"/>
    </source>
</evidence>
<comment type="similarity">
    <text evidence="1 4">Belongs to the AAA ATPase family.</text>
</comment>
<keyword evidence="4" id="KW-0653">Protein transport</keyword>
<dbReference type="GO" id="GO:0005524">
    <property type="term" value="F:ATP binding"/>
    <property type="evidence" value="ECO:0007669"/>
    <property type="project" value="UniProtKB-UniRule"/>
</dbReference>
<dbReference type="InterPro" id="IPR003593">
    <property type="entry name" value="AAA+_ATPase"/>
</dbReference>
<keyword evidence="3 4" id="KW-0067">ATP-binding</keyword>
<evidence type="ECO:0000256" key="3">
    <source>
        <dbReference type="ARBA" id="ARBA00022840"/>
    </source>
</evidence>
<organism evidence="6">
    <name type="scientific">Phaeodactylum tricornutum</name>
    <name type="common">Diatom</name>
    <dbReference type="NCBI Taxonomy" id="2850"/>
    <lineage>
        <taxon>Eukaryota</taxon>
        <taxon>Sar</taxon>
        <taxon>Stramenopiles</taxon>
        <taxon>Ochrophyta</taxon>
        <taxon>Bacillariophyta</taxon>
        <taxon>Bacillariophyceae</taxon>
        <taxon>Bacillariophycidae</taxon>
        <taxon>Naviculales</taxon>
        <taxon>Phaeodactylaceae</taxon>
        <taxon>Phaeodactylum</taxon>
    </lineage>
</organism>
<feature type="non-terminal residue" evidence="6">
    <location>
        <position position="225"/>
    </location>
</feature>
<accession>A0A8J9TMG8</accession>
<keyword evidence="4" id="KW-0813">Transport</keyword>
<evidence type="ECO:0000256" key="4">
    <source>
        <dbReference type="RuleBase" id="RU367045"/>
    </source>
</evidence>
<gene>
    <name evidence="6" type="ORF">PTTT1_LOCUS49312</name>
</gene>
<dbReference type="GO" id="GO:0035494">
    <property type="term" value="P:SNARE complex disassembly"/>
    <property type="evidence" value="ECO:0007669"/>
    <property type="project" value="InterPro"/>
</dbReference>
<name>A0A8J9TMG8_PHATR</name>
<dbReference type="Proteomes" id="UP000836788">
    <property type="component" value="Chromosome 7"/>
</dbReference>
<dbReference type="PANTHER" id="PTHR23078:SF3">
    <property type="entry name" value="VESICLE-FUSING ATPASE"/>
    <property type="match status" value="1"/>
</dbReference>
<dbReference type="Pfam" id="PF00004">
    <property type="entry name" value="AAA"/>
    <property type="match status" value="1"/>
</dbReference>
<dbReference type="GO" id="GO:0005795">
    <property type="term" value="C:Golgi stack"/>
    <property type="evidence" value="ECO:0007669"/>
    <property type="project" value="TreeGrafter"/>
</dbReference>
<dbReference type="InterPro" id="IPR003959">
    <property type="entry name" value="ATPase_AAA_core"/>
</dbReference>
<keyword evidence="4" id="KW-0378">Hydrolase</keyword>
<sequence length="225" mass="24553">MTFDQVGGLDVQLEAIARRVLASRANPAAARRLGVSHVRGILLSGPPGCGKTLLARELARILGAREPQIVNGPEILDKYIGEAERRVRDLFAPAEQEYKVAGDDSALHIIILDEMDAIARKRGTMTSDTTGVRDSVVNQLLAKMDGVREASNVLVVGLTNRPELLDPALLRPGRLEVQLRIELPDKTGRRDILRIHTSQMRKAGGLSEKAVYLMEDLGENGLPAR</sequence>
<evidence type="ECO:0000259" key="5">
    <source>
        <dbReference type="SMART" id="SM00382"/>
    </source>
</evidence>
<protein>
    <recommendedName>
        <fullName evidence="4">Vesicle-fusing ATPase</fullName>
        <ecNumber evidence="4">3.6.4.6</ecNumber>
    </recommendedName>
</protein>
<evidence type="ECO:0000313" key="6">
    <source>
        <dbReference type="EMBL" id="CAG9292666.1"/>
    </source>
</evidence>
<comment type="subcellular location">
    <subcellularLocation>
        <location evidence="4">Cytoplasm</location>
    </subcellularLocation>
</comment>
<keyword evidence="4" id="KW-0931">ER-Golgi transport</keyword>
<comment type="catalytic activity">
    <reaction evidence="4">
        <text>ATP + H2O = ADP + phosphate + H(+)</text>
        <dbReference type="Rhea" id="RHEA:13065"/>
        <dbReference type="ChEBI" id="CHEBI:15377"/>
        <dbReference type="ChEBI" id="CHEBI:15378"/>
        <dbReference type="ChEBI" id="CHEBI:30616"/>
        <dbReference type="ChEBI" id="CHEBI:43474"/>
        <dbReference type="ChEBI" id="CHEBI:456216"/>
        <dbReference type="EC" id="3.6.4.6"/>
    </reaction>
</comment>
<dbReference type="EC" id="3.6.4.6" evidence="4"/>
<feature type="domain" description="AAA+ ATPase" evidence="5">
    <location>
        <begin position="37"/>
        <end position="185"/>
    </location>
</feature>
<comment type="cofactor">
    <cofactor evidence="4">
        <name>Mg(2+)</name>
        <dbReference type="ChEBI" id="CHEBI:18420"/>
    </cofactor>
    <text evidence="4">Binds 1 Mg(2+) ion per subunit.</text>
</comment>
<keyword evidence="4" id="KW-0479">Metal-binding</keyword>
<evidence type="ECO:0000256" key="1">
    <source>
        <dbReference type="ARBA" id="ARBA00006914"/>
    </source>
</evidence>
<dbReference type="FunFam" id="3.40.50.300:FF:000154">
    <property type="entry name" value="Vesicle-fusing ATPase 1"/>
    <property type="match status" value="1"/>
</dbReference>
<dbReference type="EMBL" id="OU594948">
    <property type="protein sequence ID" value="CAG9292666.1"/>
    <property type="molecule type" value="Genomic_DNA"/>
</dbReference>
<dbReference type="GO" id="GO:0043001">
    <property type="term" value="P:Golgi to plasma membrane protein transport"/>
    <property type="evidence" value="ECO:0007669"/>
    <property type="project" value="TreeGrafter"/>
</dbReference>
<keyword evidence="4" id="KW-0963">Cytoplasm</keyword>
<keyword evidence="2 4" id="KW-0547">Nucleotide-binding</keyword>